<evidence type="ECO:0008006" key="3">
    <source>
        <dbReference type="Google" id="ProtNLM"/>
    </source>
</evidence>
<protein>
    <recommendedName>
        <fullName evidence="3">WYL domain-containing protein</fullName>
    </recommendedName>
</protein>
<dbReference type="EMBL" id="CP089984">
    <property type="protein sequence ID" value="WXB13331.1"/>
    <property type="molecule type" value="Genomic_DNA"/>
</dbReference>
<reference evidence="1 2" key="1">
    <citation type="submission" date="2021-12" db="EMBL/GenBank/DDBJ databases">
        <title>Discovery of the Pendulisporaceae a myxobacterial family with distinct sporulation behavior and unique specialized metabolism.</title>
        <authorList>
            <person name="Garcia R."/>
            <person name="Popoff A."/>
            <person name="Bader C.D."/>
            <person name="Loehr J."/>
            <person name="Walesch S."/>
            <person name="Walt C."/>
            <person name="Boldt J."/>
            <person name="Bunk B."/>
            <person name="Haeckl F.J.F.P.J."/>
            <person name="Gunesch A.P."/>
            <person name="Birkelbach J."/>
            <person name="Nuebel U."/>
            <person name="Pietschmann T."/>
            <person name="Bach T."/>
            <person name="Mueller R."/>
        </authorList>
    </citation>
    <scope>NUCLEOTIDE SEQUENCE [LARGE SCALE GENOMIC DNA]</scope>
    <source>
        <strain evidence="1 2">MSr11954</strain>
    </source>
</reference>
<name>A0ABZ2LW49_9BACT</name>
<proteinExistence type="predicted"/>
<organism evidence="1 2">
    <name type="scientific">Pendulispora albinea</name>
    <dbReference type="NCBI Taxonomy" id="2741071"/>
    <lineage>
        <taxon>Bacteria</taxon>
        <taxon>Pseudomonadati</taxon>
        <taxon>Myxococcota</taxon>
        <taxon>Myxococcia</taxon>
        <taxon>Myxococcales</taxon>
        <taxon>Sorangiineae</taxon>
        <taxon>Pendulisporaceae</taxon>
        <taxon>Pendulispora</taxon>
    </lineage>
</organism>
<gene>
    <name evidence="1" type="ORF">LZC94_36495</name>
</gene>
<accession>A0ABZ2LW49</accession>
<dbReference type="RefSeq" id="WP_394822954.1">
    <property type="nucleotide sequence ID" value="NZ_CP089984.1"/>
</dbReference>
<evidence type="ECO:0000313" key="2">
    <source>
        <dbReference type="Proteomes" id="UP001370348"/>
    </source>
</evidence>
<sequence length="112" mass="13021">MPKEKEATNRRALRITDQFRKDRSMVYDFRCDDDRLTVTITPRERTEDEGDWHVEAWAGGSTRVDAIRAWGETRAQTVRAVADSWSLQRRERQLPPFDWDAVATALATVRAI</sequence>
<evidence type="ECO:0000313" key="1">
    <source>
        <dbReference type="EMBL" id="WXB13331.1"/>
    </source>
</evidence>
<dbReference type="Proteomes" id="UP001370348">
    <property type="component" value="Chromosome"/>
</dbReference>
<keyword evidence="2" id="KW-1185">Reference proteome</keyword>